<feature type="domain" description="Reverse transcriptase" evidence="1">
    <location>
        <begin position="182"/>
        <end position="430"/>
    </location>
</feature>
<dbReference type="AlphaFoldDB" id="A0A023AXS4"/>
<evidence type="ECO:0000313" key="3">
    <source>
        <dbReference type="Proteomes" id="UP000019763"/>
    </source>
</evidence>
<gene>
    <name evidence="2" type="ORF">GNI_188550</name>
</gene>
<evidence type="ECO:0000259" key="1">
    <source>
        <dbReference type="PROSITE" id="PS50878"/>
    </source>
</evidence>
<keyword evidence="2" id="KW-0808">Transferase</keyword>
<evidence type="ECO:0000313" key="2">
    <source>
        <dbReference type="EMBL" id="EZG43095.1"/>
    </source>
</evidence>
<dbReference type="PANTHER" id="PTHR19446">
    <property type="entry name" value="REVERSE TRANSCRIPTASES"/>
    <property type="match status" value="1"/>
</dbReference>
<reference evidence="2" key="1">
    <citation type="submission" date="2013-12" db="EMBL/GenBank/DDBJ databases">
        <authorList>
            <person name="Omoto C.K."/>
            <person name="Sibley D."/>
            <person name="Venepally P."/>
            <person name="Hadjithomas M."/>
            <person name="Karamycheva S."/>
            <person name="Brunk B."/>
            <person name="Roos D."/>
            <person name="Caler E."/>
            <person name="Lorenzi H."/>
        </authorList>
    </citation>
    <scope>NUCLEOTIDE SEQUENCE</scope>
</reference>
<keyword evidence="3" id="KW-1185">Reference proteome</keyword>
<dbReference type="InterPro" id="IPR043502">
    <property type="entry name" value="DNA/RNA_pol_sf"/>
</dbReference>
<name>A0A023AXS4_GRENI</name>
<dbReference type="RefSeq" id="XP_011134672.1">
    <property type="nucleotide sequence ID" value="XM_011136370.1"/>
</dbReference>
<dbReference type="OrthoDB" id="346743at2759"/>
<dbReference type="CDD" id="cd01650">
    <property type="entry name" value="RT_nLTR_like"/>
    <property type="match status" value="1"/>
</dbReference>
<dbReference type="eggNOG" id="KOG1075">
    <property type="taxonomic scope" value="Eukaryota"/>
</dbReference>
<accession>A0A023AXS4</accession>
<proteinExistence type="predicted"/>
<comment type="caution">
    <text evidence="2">The sequence shown here is derived from an EMBL/GenBank/DDBJ whole genome shotgun (WGS) entry which is preliminary data.</text>
</comment>
<dbReference type="EMBL" id="AFNH02001435">
    <property type="protein sequence ID" value="EZG43095.1"/>
    <property type="molecule type" value="Genomic_DNA"/>
</dbReference>
<feature type="non-terminal residue" evidence="2">
    <location>
        <position position="1"/>
    </location>
</feature>
<protein>
    <submittedName>
        <fullName evidence="2">Reverse transcriptase family protein</fullName>
    </submittedName>
</protein>
<dbReference type="PROSITE" id="PS50878">
    <property type="entry name" value="RT_POL"/>
    <property type="match status" value="1"/>
</dbReference>
<dbReference type="Proteomes" id="UP000019763">
    <property type="component" value="Unassembled WGS sequence"/>
</dbReference>
<keyword evidence="2" id="KW-0548">Nucleotidyltransferase</keyword>
<organism evidence="2 3">
    <name type="scientific">Gregarina niphandrodes</name>
    <name type="common">Septate eugregarine</name>
    <dbReference type="NCBI Taxonomy" id="110365"/>
    <lineage>
        <taxon>Eukaryota</taxon>
        <taxon>Sar</taxon>
        <taxon>Alveolata</taxon>
        <taxon>Apicomplexa</taxon>
        <taxon>Conoidasida</taxon>
        <taxon>Gregarinasina</taxon>
        <taxon>Eugregarinorida</taxon>
        <taxon>Gregarinidae</taxon>
        <taxon>Gregarina</taxon>
    </lineage>
</organism>
<dbReference type="VEuPathDB" id="CryptoDB:GNI_188550"/>
<dbReference type="InterPro" id="IPR000477">
    <property type="entry name" value="RT_dom"/>
</dbReference>
<keyword evidence="2" id="KW-0695">RNA-directed DNA polymerase</keyword>
<dbReference type="SUPFAM" id="SSF56672">
    <property type="entry name" value="DNA/RNA polymerases"/>
    <property type="match status" value="1"/>
</dbReference>
<sequence length="592" mass="67234">DNVVHLDWENAPADHAILTVKWTLNQISYHAKRPKAGLITRDADKPTTKAWLKLRNELKERFRKIPVKIHLPIQNQLLWDQYRRCNGQEGLTLMDDEGNDLNPEEARRQLAKMLQDRWSHADGKHIPKRTESQFGEGFPPTTREILKAIKATNRKAATGLDGIPAKYVDQIPVEDIQQLTELIWRHTSIPRQLVDMKVKPIPKKDSRTTVQNTRPITIPSTVMKIINQVILESITPYIEDKLLPQQHAYRKGRGTATAITELFTKLKQPGQTLLLLDLSKAFDTVNHAALFAALKKTGLPAKEYNLVRDQYVDCEVRIQWAKRFAQPFLLRNGIRQGCTLSTSLFNLVEAEREQKCRGKIPKWVNYSAIMYADDKAIIVDNPEHIQTIIEVNQQTASDYGMRQNNEKTAKLTLDMDTTEIRTVKWMGILLDNKLNMNPEVDARIRKAKAAATTFADTVKTIPPSMLAARVRITGACAVILPHLLYLWREIPFTPQQRSTMTDVATQLLAKVLGNTSGVSARTILQHVENITKGLTPRMKQMAEIPWELQKDTYADLSIAQTSDFHKQGQSVTVKKSGLSVYPPKNSVLLFSE</sequence>
<dbReference type="Pfam" id="PF00078">
    <property type="entry name" value="RVT_1"/>
    <property type="match status" value="1"/>
</dbReference>
<dbReference type="GO" id="GO:0003964">
    <property type="term" value="F:RNA-directed DNA polymerase activity"/>
    <property type="evidence" value="ECO:0007669"/>
    <property type="project" value="UniProtKB-KW"/>
</dbReference>
<dbReference type="GeneID" id="22916221"/>